<keyword evidence="3" id="KW-1185">Reference proteome</keyword>
<sequence length="213" mass="23393">MDEHFQWHRRRLLEQAAAALEKHGFPTRVCDAREEAIRYLLEEAASADTVGFGGSMTLAELGLVSEMEQAGKKVLVHGRPGLGPEERRQVMRQQLTCDLFLTSTNALTLNGQLVNIDATGNRACSMAFGPKKVIVVAGANKISADLESALKRVREVACPPNARRLGFDTPCAKTGLCSDCNSPQRICRITTIIERQPRATDLRVCLVNENLGY</sequence>
<reference evidence="2 3" key="1">
    <citation type="submission" date="2019-07" db="EMBL/GenBank/DDBJ databases">
        <title>Genomic Encyclopedia of Type Strains, Phase IV (KMG-IV): sequencing the most valuable type-strain genomes for metagenomic binning, comparative biology and taxonomic classification.</title>
        <authorList>
            <person name="Goeker M."/>
        </authorList>
    </citation>
    <scope>NUCLEOTIDE SEQUENCE [LARGE SCALE GENOMIC DNA]</scope>
    <source>
        <strain evidence="2 3">SS015</strain>
    </source>
</reference>
<dbReference type="Gene3D" id="3.40.50.10420">
    <property type="entry name" value="NagB/RpiA/CoA transferase-like"/>
    <property type="match status" value="1"/>
</dbReference>
<feature type="domain" description="LUD" evidence="1">
    <location>
        <begin position="13"/>
        <end position="207"/>
    </location>
</feature>
<dbReference type="InterPro" id="IPR024185">
    <property type="entry name" value="FTHF_cligase-like_sf"/>
</dbReference>
<evidence type="ECO:0000259" key="1">
    <source>
        <dbReference type="Pfam" id="PF02589"/>
    </source>
</evidence>
<name>A0A5D3WGA4_9BACT</name>
<dbReference type="RefSeq" id="WP_148897218.1">
    <property type="nucleotide sequence ID" value="NZ_VNIB01000024.1"/>
</dbReference>
<evidence type="ECO:0000313" key="3">
    <source>
        <dbReference type="Proteomes" id="UP000324159"/>
    </source>
</evidence>
<dbReference type="Proteomes" id="UP000324159">
    <property type="component" value="Unassembled WGS sequence"/>
</dbReference>
<evidence type="ECO:0000313" key="2">
    <source>
        <dbReference type="EMBL" id="TYO95029.1"/>
    </source>
</evidence>
<dbReference type="OrthoDB" id="9809147at2"/>
<organism evidence="2 3">
    <name type="scientific">Geothermobacter ehrlichii</name>
    <dbReference type="NCBI Taxonomy" id="213224"/>
    <lineage>
        <taxon>Bacteria</taxon>
        <taxon>Pseudomonadati</taxon>
        <taxon>Thermodesulfobacteriota</taxon>
        <taxon>Desulfuromonadia</taxon>
        <taxon>Desulfuromonadales</taxon>
        <taxon>Geothermobacteraceae</taxon>
        <taxon>Geothermobacter</taxon>
    </lineage>
</organism>
<dbReference type="PANTHER" id="PTHR36179">
    <property type="entry name" value="LUD_DOM DOMAIN-CONTAINING PROTEIN"/>
    <property type="match status" value="1"/>
</dbReference>
<dbReference type="InterPro" id="IPR003741">
    <property type="entry name" value="LUD_dom"/>
</dbReference>
<dbReference type="PANTHER" id="PTHR36179:SF2">
    <property type="entry name" value="LUD DOMAIN-CONTAINING PROTEIN"/>
    <property type="match status" value="1"/>
</dbReference>
<dbReference type="AlphaFoldDB" id="A0A5D3WGA4"/>
<dbReference type="EMBL" id="VNIB01000024">
    <property type="protein sequence ID" value="TYO95029.1"/>
    <property type="molecule type" value="Genomic_DNA"/>
</dbReference>
<dbReference type="PIRSF" id="PIRSF020269">
    <property type="entry name" value="DUF1121"/>
    <property type="match status" value="1"/>
</dbReference>
<dbReference type="Pfam" id="PF02589">
    <property type="entry name" value="LUD_dom"/>
    <property type="match status" value="1"/>
</dbReference>
<protein>
    <submittedName>
        <fullName evidence="2">YkgG family uncharacterized protein</fullName>
    </submittedName>
</protein>
<accession>A0A5D3WGA4</accession>
<dbReference type="InterPro" id="IPR009501">
    <property type="entry name" value="UCP020269"/>
</dbReference>
<gene>
    <name evidence="2" type="ORF">EDC39_1243</name>
</gene>
<comment type="caution">
    <text evidence="2">The sequence shown here is derived from an EMBL/GenBank/DDBJ whole genome shotgun (WGS) entry which is preliminary data.</text>
</comment>
<proteinExistence type="predicted"/>